<dbReference type="Pfam" id="PF01381">
    <property type="entry name" value="HTH_3"/>
    <property type="match status" value="1"/>
</dbReference>
<dbReference type="GO" id="GO:0003677">
    <property type="term" value="F:DNA binding"/>
    <property type="evidence" value="ECO:0007669"/>
    <property type="project" value="InterPro"/>
</dbReference>
<organism evidence="2 3">
    <name type="scientific">Achromobacter arsenitoxydans SY8</name>
    <dbReference type="NCBI Taxonomy" id="477184"/>
    <lineage>
        <taxon>Bacteria</taxon>
        <taxon>Pseudomonadati</taxon>
        <taxon>Pseudomonadota</taxon>
        <taxon>Betaproteobacteria</taxon>
        <taxon>Burkholderiales</taxon>
        <taxon>Alcaligenaceae</taxon>
        <taxon>Achromobacter</taxon>
    </lineage>
</organism>
<dbReference type="eggNOG" id="COG1396">
    <property type="taxonomic scope" value="Bacteria"/>
</dbReference>
<dbReference type="EMBL" id="AGUF01000055">
    <property type="protein sequence ID" value="EHK65271.1"/>
    <property type="molecule type" value="Genomic_DNA"/>
</dbReference>
<feature type="domain" description="HTH cro/C1-type" evidence="1">
    <location>
        <begin position="34"/>
        <end position="90"/>
    </location>
</feature>
<dbReference type="PROSITE" id="PS50943">
    <property type="entry name" value="HTH_CROC1"/>
    <property type="match status" value="1"/>
</dbReference>
<dbReference type="InterPro" id="IPR001387">
    <property type="entry name" value="Cro/C1-type_HTH"/>
</dbReference>
<dbReference type="Proteomes" id="UP000003113">
    <property type="component" value="Unassembled WGS sequence"/>
</dbReference>
<dbReference type="AlphaFoldDB" id="H0F9K6"/>
<evidence type="ECO:0000259" key="1">
    <source>
        <dbReference type="PROSITE" id="PS50943"/>
    </source>
</evidence>
<sequence length="122" mass="13342">MQLRVAQSALRIYAIGINMRHTHNLWTEFMTTPLRMAREKRGLTIQQVATSVGIDPGNLSRIERGKQVPSKDLAEKLSQVYGGQVSETQIIYPERFVTAEPFQADRPPVVAAGLGGSGAGHA</sequence>
<reference evidence="2 3" key="1">
    <citation type="journal article" date="2012" name="J. Bacteriol.">
        <title>Genome sequence of the highly efficient arsenite-oxidizing bacterium Achromobacter arsenitoxydans SY8.</title>
        <authorList>
            <person name="Li X."/>
            <person name="Hu Y."/>
            <person name="Gong J."/>
            <person name="Lin Y."/>
            <person name="Johnstone L."/>
            <person name="Rensing C."/>
            <person name="Wang G."/>
        </authorList>
    </citation>
    <scope>NUCLEOTIDE SEQUENCE [LARGE SCALE GENOMIC DNA]</scope>
    <source>
        <strain evidence="2 3">SY8</strain>
    </source>
</reference>
<accession>H0F9K6</accession>
<dbReference type="SMART" id="SM00530">
    <property type="entry name" value="HTH_XRE"/>
    <property type="match status" value="1"/>
</dbReference>
<protein>
    <recommendedName>
        <fullName evidence="1">HTH cro/C1-type domain-containing protein</fullName>
    </recommendedName>
</protein>
<dbReference type="STRING" id="477184.KYC_17292"/>
<dbReference type="SUPFAM" id="SSF47413">
    <property type="entry name" value="lambda repressor-like DNA-binding domains"/>
    <property type="match status" value="1"/>
</dbReference>
<comment type="caution">
    <text evidence="2">The sequence shown here is derived from an EMBL/GenBank/DDBJ whole genome shotgun (WGS) entry which is preliminary data.</text>
</comment>
<proteinExistence type="predicted"/>
<name>H0F9K6_9BURK</name>
<dbReference type="CDD" id="cd00093">
    <property type="entry name" value="HTH_XRE"/>
    <property type="match status" value="1"/>
</dbReference>
<gene>
    <name evidence="2" type="ORF">KYC_17292</name>
</gene>
<keyword evidence="3" id="KW-1185">Reference proteome</keyword>
<evidence type="ECO:0000313" key="2">
    <source>
        <dbReference type="EMBL" id="EHK65271.1"/>
    </source>
</evidence>
<dbReference type="InterPro" id="IPR010982">
    <property type="entry name" value="Lambda_DNA-bd_dom_sf"/>
</dbReference>
<dbReference type="Gene3D" id="1.10.260.40">
    <property type="entry name" value="lambda repressor-like DNA-binding domains"/>
    <property type="match status" value="1"/>
</dbReference>
<evidence type="ECO:0000313" key="3">
    <source>
        <dbReference type="Proteomes" id="UP000003113"/>
    </source>
</evidence>